<accession>A0AAV8ZVG2</accession>
<dbReference type="Pfam" id="PF25040">
    <property type="entry name" value="BLTP1_C"/>
    <property type="match status" value="1"/>
</dbReference>
<feature type="domain" description="Bridge-like lipid transfer protein family member 1 C-terminal" evidence="1">
    <location>
        <begin position="3"/>
        <end position="47"/>
    </location>
</feature>
<dbReference type="InterPro" id="IPR056742">
    <property type="entry name" value="BLTP1_C"/>
</dbReference>
<name>A0AAV8ZVG2_9CUCU</name>
<proteinExistence type="predicted"/>
<dbReference type="PANTHER" id="PTHR31640">
    <property type="entry name" value="TRANSMEMBRANE PROTEIN KIAA1109"/>
    <property type="match status" value="1"/>
</dbReference>
<reference evidence="2" key="1">
    <citation type="journal article" date="2023" name="Insect Mol. Biol.">
        <title>Genome sequencing provides insights into the evolution of gene families encoding plant cell wall-degrading enzymes in longhorned beetles.</title>
        <authorList>
            <person name="Shin N.R."/>
            <person name="Okamura Y."/>
            <person name="Kirsch R."/>
            <person name="Pauchet Y."/>
        </authorList>
    </citation>
    <scope>NUCLEOTIDE SEQUENCE</scope>
    <source>
        <strain evidence="2">RBIC_L_NR</strain>
    </source>
</reference>
<evidence type="ECO:0000313" key="2">
    <source>
        <dbReference type="EMBL" id="KAJ8972132.1"/>
    </source>
</evidence>
<dbReference type="EMBL" id="JANEYF010000117">
    <property type="protein sequence ID" value="KAJ8972132.1"/>
    <property type="molecule type" value="Genomic_DNA"/>
</dbReference>
<evidence type="ECO:0000313" key="3">
    <source>
        <dbReference type="Proteomes" id="UP001162156"/>
    </source>
</evidence>
<dbReference type="GO" id="GO:0048488">
    <property type="term" value="P:synaptic vesicle endocytosis"/>
    <property type="evidence" value="ECO:0007669"/>
    <property type="project" value="TreeGrafter"/>
</dbReference>
<dbReference type="AlphaFoldDB" id="A0AAV8ZVG2"/>
<gene>
    <name evidence="2" type="ORF">NQ314_000358</name>
</gene>
<protein>
    <recommendedName>
        <fullName evidence="1">Bridge-like lipid transfer protein family member 1 C-terminal domain-containing protein</fullName>
    </recommendedName>
</protein>
<dbReference type="InterPro" id="IPR033616">
    <property type="entry name" value="BLTP1"/>
</dbReference>
<evidence type="ECO:0000259" key="1">
    <source>
        <dbReference type="Pfam" id="PF25040"/>
    </source>
</evidence>
<comment type="caution">
    <text evidence="2">The sequence shown here is derived from an EMBL/GenBank/DDBJ whole genome shotgun (WGS) entry which is preliminary data.</text>
</comment>
<dbReference type="Proteomes" id="UP001162156">
    <property type="component" value="Unassembled WGS sequence"/>
</dbReference>
<dbReference type="PANTHER" id="PTHR31640:SF1">
    <property type="entry name" value="BRIDGE-LIKE LIPID TRANSFER PROTEIN FAMILY MEMBER 1"/>
    <property type="match status" value="1"/>
</dbReference>
<sequence length="71" mass="8258">MTIIDIGSASFKYDMRRLTEILAFPKAWYRRSIVRRMFLGDLSMSAPFNEEEEIVSSQPGMSRNHDRCGKL</sequence>
<keyword evidence="3" id="KW-1185">Reference proteome</keyword>
<dbReference type="GO" id="GO:0098793">
    <property type="term" value="C:presynapse"/>
    <property type="evidence" value="ECO:0007669"/>
    <property type="project" value="GOC"/>
</dbReference>
<organism evidence="2 3">
    <name type="scientific">Rhamnusium bicolor</name>
    <dbReference type="NCBI Taxonomy" id="1586634"/>
    <lineage>
        <taxon>Eukaryota</taxon>
        <taxon>Metazoa</taxon>
        <taxon>Ecdysozoa</taxon>
        <taxon>Arthropoda</taxon>
        <taxon>Hexapoda</taxon>
        <taxon>Insecta</taxon>
        <taxon>Pterygota</taxon>
        <taxon>Neoptera</taxon>
        <taxon>Endopterygota</taxon>
        <taxon>Coleoptera</taxon>
        <taxon>Polyphaga</taxon>
        <taxon>Cucujiformia</taxon>
        <taxon>Chrysomeloidea</taxon>
        <taxon>Cerambycidae</taxon>
        <taxon>Lepturinae</taxon>
        <taxon>Rhagiini</taxon>
        <taxon>Rhamnusium</taxon>
    </lineage>
</organism>